<dbReference type="Proteomes" id="UP000019140">
    <property type="component" value="Unassembled WGS sequence"/>
</dbReference>
<reference evidence="1 2" key="1">
    <citation type="journal article" date="2014" name="Nature">
        <title>An environmental bacterial taxon with a large and distinct metabolic repertoire.</title>
        <authorList>
            <person name="Wilson M.C."/>
            <person name="Mori T."/>
            <person name="Ruckert C."/>
            <person name="Uria A.R."/>
            <person name="Helf M.J."/>
            <person name="Takada K."/>
            <person name="Gernert C."/>
            <person name="Steffens U.A."/>
            <person name="Heycke N."/>
            <person name="Schmitt S."/>
            <person name="Rinke C."/>
            <person name="Helfrich E.J."/>
            <person name="Brachmann A.O."/>
            <person name="Gurgui C."/>
            <person name="Wakimoto T."/>
            <person name="Kracht M."/>
            <person name="Crusemann M."/>
            <person name="Hentschel U."/>
            <person name="Abe I."/>
            <person name="Matsunaga S."/>
            <person name="Kalinowski J."/>
            <person name="Takeyama H."/>
            <person name="Piel J."/>
        </authorList>
    </citation>
    <scope>NUCLEOTIDE SEQUENCE [LARGE SCALE GENOMIC DNA]</scope>
    <source>
        <strain evidence="2">TSY2</strain>
    </source>
</reference>
<gene>
    <name evidence="1" type="ORF">ETSY2_44115</name>
</gene>
<protein>
    <submittedName>
        <fullName evidence="1">Uncharacterized protein</fullName>
    </submittedName>
</protein>
<dbReference type="AlphaFoldDB" id="W4LJ25"/>
<comment type="caution">
    <text evidence="1">The sequence shown here is derived from an EMBL/GenBank/DDBJ whole genome shotgun (WGS) entry which is preliminary data.</text>
</comment>
<dbReference type="EMBL" id="AZHX01002023">
    <property type="protein sequence ID" value="ETW97720.1"/>
    <property type="molecule type" value="Genomic_DNA"/>
</dbReference>
<keyword evidence="2" id="KW-1185">Reference proteome</keyword>
<sequence length="115" mass="13611">MLPSKDEAFVLGFTMGSTNRVTTAEERLYTFFAKYLYPRGYRFTEEETHVYKDAVKLGFVSDCQPLSEVDYTPYLDWKLSDIRRELGVEEDLLRAYYGIEKRRYPKSPESQRLLD</sequence>
<accession>W4LJ25</accession>
<evidence type="ECO:0000313" key="1">
    <source>
        <dbReference type="EMBL" id="ETW97720.1"/>
    </source>
</evidence>
<dbReference type="HOGENOM" id="CLU_2104534_0_0_7"/>
<name>W4LJ25_9BACT</name>
<organism evidence="1 2">
    <name type="scientific">Candidatus Entotheonella gemina</name>
    <dbReference type="NCBI Taxonomy" id="1429439"/>
    <lineage>
        <taxon>Bacteria</taxon>
        <taxon>Pseudomonadati</taxon>
        <taxon>Nitrospinota/Tectimicrobiota group</taxon>
        <taxon>Candidatus Tectimicrobiota</taxon>
        <taxon>Candidatus Entotheonellia</taxon>
        <taxon>Candidatus Entotheonellales</taxon>
        <taxon>Candidatus Entotheonellaceae</taxon>
        <taxon>Candidatus Entotheonella</taxon>
    </lineage>
</organism>
<proteinExistence type="predicted"/>
<dbReference type="PATRIC" id="fig|1429439.4.peg.7363"/>
<evidence type="ECO:0000313" key="2">
    <source>
        <dbReference type="Proteomes" id="UP000019140"/>
    </source>
</evidence>